<evidence type="ECO:0000256" key="3">
    <source>
        <dbReference type="ARBA" id="ARBA00022692"/>
    </source>
</evidence>
<evidence type="ECO:0000256" key="2">
    <source>
        <dbReference type="ARBA" id="ARBA00009399"/>
    </source>
</evidence>
<dbReference type="InterPro" id="IPR007267">
    <property type="entry name" value="GtrA_DPMS_TM"/>
</dbReference>
<proteinExistence type="inferred from homology"/>
<evidence type="ECO:0000256" key="1">
    <source>
        <dbReference type="ARBA" id="ARBA00004141"/>
    </source>
</evidence>
<evidence type="ECO:0000313" key="8">
    <source>
        <dbReference type="EMBL" id="AOW12640.1"/>
    </source>
</evidence>
<keyword evidence="4 6" id="KW-1133">Transmembrane helix</keyword>
<comment type="subcellular location">
    <subcellularLocation>
        <location evidence="1">Membrane</location>
        <topology evidence="1">Multi-pass membrane protein</topology>
    </subcellularLocation>
</comment>
<comment type="similarity">
    <text evidence="2">Belongs to the GtrA family.</text>
</comment>
<dbReference type="PANTHER" id="PTHR38459">
    <property type="entry name" value="PROPHAGE BACTOPRENOL-LINKED GLUCOSE TRANSLOCASE HOMOLOG"/>
    <property type="match status" value="1"/>
</dbReference>
<feature type="transmembrane region" description="Helical" evidence="6">
    <location>
        <begin position="83"/>
        <end position="104"/>
    </location>
</feature>
<evidence type="ECO:0000313" key="11">
    <source>
        <dbReference type="Proteomes" id="UP000185680"/>
    </source>
</evidence>
<dbReference type="GO" id="GO:0000271">
    <property type="term" value="P:polysaccharide biosynthetic process"/>
    <property type="evidence" value="ECO:0007669"/>
    <property type="project" value="InterPro"/>
</dbReference>
<accession>A0A167H8Z7</accession>
<dbReference type="Proteomes" id="UP000185680">
    <property type="component" value="Chromosome"/>
</dbReference>
<evidence type="ECO:0000313" key="9">
    <source>
        <dbReference type="EMBL" id="OAD40512.1"/>
    </source>
</evidence>
<reference evidence="8 11" key="2">
    <citation type="submission" date="2016-10" db="EMBL/GenBank/DDBJ databases">
        <title>Hydorgenophaga sp. LPB0072 isolated from gastropod.</title>
        <authorList>
            <person name="Kim E."/>
            <person name="Yi H."/>
        </authorList>
    </citation>
    <scope>NUCLEOTIDE SEQUENCE [LARGE SCALE GENOMIC DNA]</scope>
    <source>
        <strain evidence="8 11">LPB0072</strain>
    </source>
</reference>
<feature type="domain" description="GtrA/DPMS transmembrane" evidence="7">
    <location>
        <begin position="19"/>
        <end position="132"/>
    </location>
</feature>
<name>A0A167H8Z7_9BURK</name>
<evidence type="ECO:0000259" key="7">
    <source>
        <dbReference type="Pfam" id="PF04138"/>
    </source>
</evidence>
<dbReference type="AlphaFoldDB" id="A0A167H8Z7"/>
<evidence type="ECO:0000256" key="6">
    <source>
        <dbReference type="SAM" id="Phobius"/>
    </source>
</evidence>
<keyword evidence="5 6" id="KW-0472">Membrane</keyword>
<dbReference type="GO" id="GO:0005886">
    <property type="term" value="C:plasma membrane"/>
    <property type="evidence" value="ECO:0007669"/>
    <property type="project" value="TreeGrafter"/>
</dbReference>
<keyword evidence="10" id="KW-1185">Reference proteome</keyword>
<dbReference type="RefSeq" id="WP_066093234.1">
    <property type="nucleotide sequence ID" value="NZ_LVWD01000030.1"/>
</dbReference>
<dbReference type="PANTHER" id="PTHR38459:SF1">
    <property type="entry name" value="PROPHAGE BACTOPRENOL-LINKED GLUCOSE TRANSLOCASE HOMOLOG"/>
    <property type="match status" value="1"/>
</dbReference>
<dbReference type="OrthoDB" id="5772132at2"/>
<reference evidence="9 10" key="1">
    <citation type="submission" date="2016-02" db="EMBL/GenBank/DDBJ databases">
        <title>Draft genome sequence of Hydrogenophaga sp. LPB0072.</title>
        <authorList>
            <person name="Shin S.-K."/>
            <person name="Yi H."/>
        </authorList>
    </citation>
    <scope>NUCLEOTIDE SEQUENCE [LARGE SCALE GENOMIC DNA]</scope>
    <source>
        <strain evidence="9 10">LPB0072</strain>
    </source>
</reference>
<evidence type="ECO:0000256" key="5">
    <source>
        <dbReference type="ARBA" id="ARBA00023136"/>
    </source>
</evidence>
<dbReference type="InterPro" id="IPR051401">
    <property type="entry name" value="GtrA_CellWall_Glycosyl"/>
</dbReference>
<dbReference type="Pfam" id="PF04138">
    <property type="entry name" value="GtrA_DPMS_TM"/>
    <property type="match status" value="1"/>
</dbReference>
<feature type="transmembrane region" description="Helical" evidence="6">
    <location>
        <begin position="44"/>
        <end position="62"/>
    </location>
</feature>
<feature type="transmembrane region" description="Helical" evidence="6">
    <location>
        <begin position="20"/>
        <end position="38"/>
    </location>
</feature>
<dbReference type="STRING" id="1763535.LPB072_07070"/>
<keyword evidence="3 6" id="KW-0812">Transmembrane</keyword>
<sequence>MIKPTASQQWSAVKHQLIKFALVGVLTNLVGYSIYYFLTLFWDAPKLTMTALYLVGSLIGFYSNKNFTFRHDGPAGKAGLRYIAVQTMGYFLNFLLLVIFVDLLGYQHQIVQAVAIFVVAAFLFFLSRVFVFAPASIKNGVPRP</sequence>
<dbReference type="KEGG" id="hyl:LPB072_07070"/>
<dbReference type="EMBL" id="LVWD01000030">
    <property type="protein sequence ID" value="OAD40512.1"/>
    <property type="molecule type" value="Genomic_DNA"/>
</dbReference>
<feature type="transmembrane region" description="Helical" evidence="6">
    <location>
        <begin position="110"/>
        <end position="133"/>
    </location>
</feature>
<dbReference type="EMBL" id="CP017476">
    <property type="protein sequence ID" value="AOW12640.1"/>
    <property type="molecule type" value="Genomic_DNA"/>
</dbReference>
<gene>
    <name evidence="8" type="ORF">LPB072_07070</name>
    <name evidence="9" type="ORF">LPB72_16555</name>
</gene>
<dbReference type="Proteomes" id="UP000185657">
    <property type="component" value="Unassembled WGS sequence"/>
</dbReference>
<protein>
    <recommendedName>
        <fullName evidence="7">GtrA/DPMS transmembrane domain-containing protein</fullName>
    </recommendedName>
</protein>
<organism evidence="8 11">
    <name type="scientific">Hydrogenophaga crassostreae</name>
    <dbReference type="NCBI Taxonomy" id="1763535"/>
    <lineage>
        <taxon>Bacteria</taxon>
        <taxon>Pseudomonadati</taxon>
        <taxon>Pseudomonadota</taxon>
        <taxon>Betaproteobacteria</taxon>
        <taxon>Burkholderiales</taxon>
        <taxon>Comamonadaceae</taxon>
        <taxon>Hydrogenophaga</taxon>
    </lineage>
</organism>
<evidence type="ECO:0000313" key="10">
    <source>
        <dbReference type="Proteomes" id="UP000185657"/>
    </source>
</evidence>
<evidence type="ECO:0000256" key="4">
    <source>
        <dbReference type="ARBA" id="ARBA00022989"/>
    </source>
</evidence>